<proteinExistence type="predicted"/>
<keyword evidence="7 10" id="KW-1133">Transmembrane helix</keyword>
<dbReference type="GO" id="GO:0004100">
    <property type="term" value="F:chitin synthase activity"/>
    <property type="evidence" value="ECO:0007669"/>
    <property type="project" value="UniProtKB-EC"/>
</dbReference>
<dbReference type="PANTHER" id="PTHR22914">
    <property type="entry name" value="CHITIN SYNTHASE"/>
    <property type="match status" value="1"/>
</dbReference>
<evidence type="ECO:0000256" key="2">
    <source>
        <dbReference type="ARBA" id="ARBA00012543"/>
    </source>
</evidence>
<dbReference type="GO" id="GO:0005886">
    <property type="term" value="C:plasma membrane"/>
    <property type="evidence" value="ECO:0007669"/>
    <property type="project" value="UniProtKB-SubCell"/>
</dbReference>
<evidence type="ECO:0000256" key="7">
    <source>
        <dbReference type="ARBA" id="ARBA00022989"/>
    </source>
</evidence>
<evidence type="ECO:0000256" key="9">
    <source>
        <dbReference type="ARBA" id="ARBA00023316"/>
    </source>
</evidence>
<feature type="transmembrane region" description="Helical" evidence="10">
    <location>
        <begin position="324"/>
        <end position="355"/>
    </location>
</feature>
<feature type="transmembrane region" description="Helical" evidence="10">
    <location>
        <begin position="536"/>
        <end position="560"/>
    </location>
</feature>
<dbReference type="EC" id="2.4.1.16" evidence="2"/>
<evidence type="ECO:0000256" key="10">
    <source>
        <dbReference type="SAM" id="Phobius"/>
    </source>
</evidence>
<evidence type="ECO:0000256" key="1">
    <source>
        <dbReference type="ARBA" id="ARBA00004651"/>
    </source>
</evidence>
<keyword evidence="5" id="KW-0808">Transferase</keyword>
<dbReference type="PANTHER" id="PTHR22914:SF9">
    <property type="entry name" value="CHITIN SYNTHASE 1"/>
    <property type="match status" value="1"/>
</dbReference>
<dbReference type="EMBL" id="CDSF01000057">
    <property type="protein sequence ID" value="CEO96367.1"/>
    <property type="molecule type" value="Genomic_DNA"/>
</dbReference>
<evidence type="ECO:0000313" key="14">
    <source>
        <dbReference type="Proteomes" id="UP000290189"/>
    </source>
</evidence>
<sequence>MYNEGAEELALTLRAICKNVKYMSKRLRRPTLWQSIAAVIVSDGRAKAAPSTLKLGEDLGILSVSAMANARSSTQVHLFESILRLPDSETHETRLPPLQTIFAIKERNAGKLNSHLWFFEGFAYVMQPRFTFLLDVGTIPRSEAFYGFYNELESNSDVAGVCGRLLTQARTACDWINPIVAAQRFEYEVAALLDLSFQTSMGFLAVLPGAFSAYRYQALLGEPLRKYFSQLYVADKDLDPFTTNMTLAEDRLLCYHLIAKKDCSYTLRYVNSSIAETDVPHDLVSLLKQRRRWLNGSLFALLYALVHFFSFWRQSSHSVFRKLAISYVYLFFVIQVIIQWLAMGVFFLVIVLISANLGIPPILYNSGAVAFVVLLVVQFVLSAQNRPQDLRVAYNMTSALFGIMFIVLVAITIGYSLIQIRKGNIILIVTLGLAWGIYIGAGLLHGALTDILVSFVPFVALLPSFLIVFPVYALTNTHDVSWGTKDLNTAAEPLDEMTREIVRHRFSRFRTVVVVVWILSNILLVFLVAYFNASNIFLTASVLLILLLNGSRLLGSVFYLTGGRTSSSLLVKFFVAPITLRAYVAVLKLPFAAFASIAYLVAASAGYFVATANAYRGFMFSMADLDVRFTHLWTSSNIIPARDSLIAFDTGSPRSDIATPVLKRTQVYFLALRWMISLAAALLFSFCAYLISLIASQHAANMLTCAACRVVINAITTLPAAIPILVLALVMLNVAWAGDATAQWAALKYLLP</sequence>
<organism evidence="11 13">
    <name type="scientific">Plasmodiophora brassicae</name>
    <name type="common">Clubroot disease agent</name>
    <dbReference type="NCBI Taxonomy" id="37360"/>
    <lineage>
        <taxon>Eukaryota</taxon>
        <taxon>Sar</taxon>
        <taxon>Rhizaria</taxon>
        <taxon>Endomyxa</taxon>
        <taxon>Phytomyxea</taxon>
        <taxon>Plasmodiophorida</taxon>
        <taxon>Plasmodiophoridae</taxon>
        <taxon>Plasmodiophora</taxon>
    </lineage>
</organism>
<keyword evidence="3" id="KW-1003">Cell membrane</keyword>
<evidence type="ECO:0000256" key="5">
    <source>
        <dbReference type="ARBA" id="ARBA00022679"/>
    </source>
</evidence>
<evidence type="ECO:0000313" key="12">
    <source>
        <dbReference type="EMBL" id="SPQ99307.1"/>
    </source>
</evidence>
<comment type="subcellular location">
    <subcellularLocation>
        <location evidence="1">Cell membrane</location>
        <topology evidence="1">Multi-pass membrane protein</topology>
    </subcellularLocation>
</comment>
<dbReference type="GO" id="GO:0006031">
    <property type="term" value="P:chitin biosynthetic process"/>
    <property type="evidence" value="ECO:0007669"/>
    <property type="project" value="TreeGrafter"/>
</dbReference>
<name>A0A0G4IMN9_PLABS</name>
<feature type="transmembrane region" description="Helical" evidence="10">
    <location>
        <begin position="362"/>
        <end position="381"/>
    </location>
</feature>
<dbReference type="SUPFAM" id="SSF53448">
    <property type="entry name" value="Nucleotide-diphospho-sugar transferases"/>
    <property type="match status" value="1"/>
</dbReference>
<dbReference type="EMBL" id="OVEO01000011">
    <property type="protein sequence ID" value="SPQ99307.1"/>
    <property type="molecule type" value="Genomic_DNA"/>
</dbReference>
<dbReference type="Pfam" id="PF01644">
    <property type="entry name" value="Chitin_synth_1"/>
    <property type="match status" value="1"/>
</dbReference>
<keyword evidence="12" id="KW-0496">Mitochondrion</keyword>
<dbReference type="InterPro" id="IPR029044">
    <property type="entry name" value="Nucleotide-diphossugar_trans"/>
</dbReference>
<keyword evidence="6 10" id="KW-0812">Transmembrane</keyword>
<reference evidence="11 13" key="1">
    <citation type="submission" date="2015-02" db="EMBL/GenBank/DDBJ databases">
        <authorList>
            <person name="Chooi Y.-H."/>
        </authorList>
    </citation>
    <scope>NUCLEOTIDE SEQUENCE [LARGE SCALE GENOMIC DNA]</scope>
    <source>
        <strain evidence="11">E3</strain>
    </source>
</reference>
<feature type="transmembrane region" description="Helical" evidence="10">
    <location>
        <begin position="711"/>
        <end position="736"/>
    </location>
</feature>
<dbReference type="Proteomes" id="UP000039324">
    <property type="component" value="Unassembled WGS sequence"/>
</dbReference>
<dbReference type="AlphaFoldDB" id="A0A0G4IMN9"/>
<evidence type="ECO:0000256" key="6">
    <source>
        <dbReference type="ARBA" id="ARBA00022692"/>
    </source>
</evidence>
<keyword evidence="13" id="KW-1185">Reference proteome</keyword>
<evidence type="ECO:0000256" key="4">
    <source>
        <dbReference type="ARBA" id="ARBA00022676"/>
    </source>
</evidence>
<evidence type="ECO:0000313" key="13">
    <source>
        <dbReference type="Proteomes" id="UP000039324"/>
    </source>
</evidence>
<geneLocation type="mitochondrion" evidence="12"/>
<feature type="transmembrane region" description="Helical" evidence="10">
    <location>
        <begin position="451"/>
        <end position="475"/>
    </location>
</feature>
<reference evidence="12 14" key="2">
    <citation type="submission" date="2018-03" db="EMBL/GenBank/DDBJ databases">
        <authorList>
            <person name="Fogelqvist J."/>
        </authorList>
    </citation>
    <scope>NUCLEOTIDE SEQUENCE [LARGE SCALE GENOMIC DNA]</scope>
</reference>
<keyword evidence="9" id="KW-0961">Cell wall biogenesis/degradation</keyword>
<keyword evidence="8 10" id="KW-0472">Membrane</keyword>
<dbReference type="OrthoDB" id="370884at2759"/>
<accession>A0A0G4IMN9</accession>
<feature type="transmembrane region" description="Helical" evidence="10">
    <location>
        <begin position="667"/>
        <end position="691"/>
    </location>
</feature>
<dbReference type="Proteomes" id="UP000290189">
    <property type="component" value="Unassembled WGS sequence"/>
</dbReference>
<evidence type="ECO:0000256" key="8">
    <source>
        <dbReference type="ARBA" id="ARBA00023136"/>
    </source>
</evidence>
<evidence type="ECO:0000256" key="3">
    <source>
        <dbReference type="ARBA" id="ARBA00022475"/>
    </source>
</evidence>
<dbReference type="InterPro" id="IPR004835">
    <property type="entry name" value="Chitin_synth"/>
</dbReference>
<gene>
    <name evidence="11" type="ORF">PBRA_005038</name>
    <name evidence="12" type="ORF">PLBR_LOCUS6522</name>
</gene>
<feature type="transmembrane region" description="Helical" evidence="10">
    <location>
        <begin position="509"/>
        <end position="530"/>
    </location>
</feature>
<feature type="transmembrane region" description="Helical" evidence="10">
    <location>
        <begin position="293"/>
        <end position="312"/>
    </location>
</feature>
<feature type="transmembrane region" description="Helical" evidence="10">
    <location>
        <begin position="425"/>
        <end position="445"/>
    </location>
</feature>
<dbReference type="STRING" id="37360.A0A0G4IMN9"/>
<protein>
    <recommendedName>
        <fullName evidence="2">chitin synthase</fullName>
        <ecNumber evidence="2">2.4.1.16</ecNumber>
    </recommendedName>
</protein>
<feature type="transmembrane region" description="Helical" evidence="10">
    <location>
        <begin position="393"/>
        <end position="418"/>
    </location>
</feature>
<evidence type="ECO:0000313" key="11">
    <source>
        <dbReference type="EMBL" id="CEO96367.1"/>
    </source>
</evidence>
<dbReference type="GO" id="GO:0071555">
    <property type="term" value="P:cell wall organization"/>
    <property type="evidence" value="ECO:0007669"/>
    <property type="project" value="UniProtKB-KW"/>
</dbReference>
<keyword evidence="4" id="KW-0328">Glycosyltransferase</keyword>
<feature type="transmembrane region" description="Helical" evidence="10">
    <location>
        <begin position="592"/>
        <end position="615"/>
    </location>
</feature>